<dbReference type="EMBL" id="CP151767">
    <property type="protein sequence ID" value="WZU66748.1"/>
    <property type="molecule type" value="Genomic_DNA"/>
</dbReference>
<reference evidence="2" key="1">
    <citation type="submission" date="2024-08" db="EMBL/GenBank/DDBJ databases">
        <title>Phylogenomic analyses of a clade within the roseobacter group suggest taxonomic reassignments of species of the genera Aestuariivita, Citreicella, Loktanella, Nautella, Pelagibaca, Ruegeria, Thalassobius, Thiobacimonas and Tropicibacter, and the proposal o.</title>
        <authorList>
            <person name="Jeon C.O."/>
        </authorList>
    </citation>
    <scope>NUCLEOTIDE SEQUENCE</scope>
    <source>
        <strain evidence="2">SS1-5</strain>
    </source>
</reference>
<proteinExistence type="predicted"/>
<dbReference type="Proteomes" id="UP001470809">
    <property type="component" value="Chromosome"/>
</dbReference>
<dbReference type="SUPFAM" id="SSF51206">
    <property type="entry name" value="cAMP-binding domain-like"/>
    <property type="match status" value="1"/>
</dbReference>
<dbReference type="CDD" id="cd00038">
    <property type="entry name" value="CAP_ED"/>
    <property type="match status" value="1"/>
</dbReference>
<dbReference type="PROSITE" id="PS50042">
    <property type="entry name" value="CNMP_BINDING_3"/>
    <property type="match status" value="1"/>
</dbReference>
<dbReference type="RefSeq" id="WP_342076070.1">
    <property type="nucleotide sequence ID" value="NZ_CP151767.2"/>
</dbReference>
<dbReference type="InterPro" id="IPR000595">
    <property type="entry name" value="cNMP-bd_dom"/>
</dbReference>
<dbReference type="Pfam" id="PF00027">
    <property type="entry name" value="cNMP_binding"/>
    <property type="match status" value="1"/>
</dbReference>
<evidence type="ECO:0000259" key="1">
    <source>
        <dbReference type="PROSITE" id="PS50042"/>
    </source>
</evidence>
<keyword evidence="3" id="KW-1185">Reference proteome</keyword>
<dbReference type="InterPro" id="IPR018490">
    <property type="entry name" value="cNMP-bd_dom_sf"/>
</dbReference>
<dbReference type="InterPro" id="IPR014710">
    <property type="entry name" value="RmlC-like_jellyroll"/>
</dbReference>
<feature type="domain" description="Cyclic nucleotide-binding" evidence="1">
    <location>
        <begin position="13"/>
        <end position="119"/>
    </location>
</feature>
<protein>
    <submittedName>
        <fullName evidence="2">Crp/Fnr family transcriptional regulator</fullName>
    </submittedName>
</protein>
<evidence type="ECO:0000313" key="2">
    <source>
        <dbReference type="EMBL" id="WZU66748.1"/>
    </source>
</evidence>
<gene>
    <name evidence="2" type="ORF">AABB31_17305</name>
</gene>
<evidence type="ECO:0000313" key="3">
    <source>
        <dbReference type="Proteomes" id="UP001470809"/>
    </source>
</evidence>
<dbReference type="AlphaFoldDB" id="A0AAN0M8W7"/>
<organism evidence="2 3">
    <name type="scientific">Yoonia rhodophyticola</name>
    <dbReference type="NCBI Taxonomy" id="3137370"/>
    <lineage>
        <taxon>Bacteria</taxon>
        <taxon>Pseudomonadati</taxon>
        <taxon>Pseudomonadota</taxon>
        <taxon>Alphaproteobacteria</taxon>
        <taxon>Rhodobacterales</taxon>
        <taxon>Paracoccaceae</taxon>
        <taxon>Yoonia</taxon>
    </lineage>
</organism>
<sequence length="186" mass="21245">MIEIMSDHWLNCFDGAPERTLDEGETLFRRDDEVEWAFLVREGQISLRRALQDGGLLTLHTAEATELVAEASLFADRYHCDAVTEMPTKVSLISKTELKASLENSATSKRLSVKAFERTARELQNLRTRIEIMRLRKVADRLDAYLELYGPPELGGWVRVADWIGVSPPALYRELAERRTNKPDLI</sequence>
<dbReference type="KEGG" id="yrh:AABB31_17305"/>
<name>A0AAN0M8W7_9RHOB</name>
<dbReference type="Gene3D" id="2.60.120.10">
    <property type="entry name" value="Jelly Rolls"/>
    <property type="match status" value="1"/>
</dbReference>
<accession>A0AAN0M8W7</accession>